<evidence type="ECO:0000313" key="1">
    <source>
        <dbReference type="EMBL" id="MBB4264421.1"/>
    </source>
</evidence>
<comment type="caution">
    <text evidence="1">The sequence shown here is derived from an EMBL/GenBank/DDBJ whole genome shotgun (WGS) entry which is preliminary data.</text>
</comment>
<proteinExistence type="predicted"/>
<dbReference type="InterPro" id="IPR053855">
    <property type="entry name" value="DUF6931"/>
</dbReference>
<organism evidence="1 2">
    <name type="scientific">Roseospira visakhapatnamensis</name>
    <dbReference type="NCBI Taxonomy" id="390880"/>
    <lineage>
        <taxon>Bacteria</taxon>
        <taxon>Pseudomonadati</taxon>
        <taxon>Pseudomonadota</taxon>
        <taxon>Alphaproteobacteria</taxon>
        <taxon>Rhodospirillales</taxon>
        <taxon>Rhodospirillaceae</taxon>
        <taxon>Roseospira</taxon>
    </lineage>
</organism>
<protein>
    <submittedName>
        <fullName evidence="1">Uncharacterized protein</fullName>
    </submittedName>
</protein>
<accession>A0A7W6RA91</accession>
<gene>
    <name evidence="1" type="ORF">GGD89_000027</name>
</gene>
<dbReference type="RefSeq" id="WP_184042068.1">
    <property type="nucleotide sequence ID" value="NZ_JACIGK010000001.1"/>
</dbReference>
<evidence type="ECO:0000313" key="2">
    <source>
        <dbReference type="Proteomes" id="UP000554286"/>
    </source>
</evidence>
<dbReference type="EMBL" id="JACIGK010000001">
    <property type="protein sequence ID" value="MBB4264421.1"/>
    <property type="molecule type" value="Genomic_DNA"/>
</dbReference>
<dbReference type="Pfam" id="PF22011">
    <property type="entry name" value="DUF6931"/>
    <property type="match status" value="1"/>
</dbReference>
<dbReference type="Proteomes" id="UP000554286">
    <property type="component" value="Unassembled WGS sequence"/>
</dbReference>
<dbReference type="AlphaFoldDB" id="A0A7W6RA91"/>
<name>A0A7W6RA91_9PROT</name>
<keyword evidence="2" id="KW-1185">Reference proteome</keyword>
<sequence>MTDHTPAPTDPGPLSKIPATPLGAVLADLPEVLAEVAAGAEEQPPAARLRTLLAEGQTVPALLLLAHALPPREAIWWACLNARAVLGETPEPKQGRALAAAEAWVYQPDEAGRRACQSSADAAGNAGLGAICALAVFFSGDTLSEPDLPKVAPPPGMVGTFVTAALHLAAVQRTPERAPERLARAVRQGIDIANGGNGRVG</sequence>
<reference evidence="1 2" key="1">
    <citation type="submission" date="2020-08" db="EMBL/GenBank/DDBJ databases">
        <title>Genome sequencing of Purple Non-Sulfur Bacteria from various extreme environments.</title>
        <authorList>
            <person name="Mayer M."/>
        </authorList>
    </citation>
    <scope>NUCLEOTIDE SEQUENCE [LARGE SCALE GENOMIC DNA]</scope>
    <source>
        <strain evidence="1 2">JA131</strain>
    </source>
</reference>